<keyword evidence="8" id="KW-0999">Mitochondrion inner membrane</keyword>
<proteinExistence type="inferred from homology"/>
<dbReference type="InterPro" id="IPR013261">
    <property type="entry name" value="Tim21"/>
</dbReference>
<keyword evidence="5 8" id="KW-1133">Transmembrane helix</keyword>
<keyword evidence="6 8" id="KW-0496">Mitochondrion</keyword>
<comment type="similarity">
    <text evidence="2 8">Belongs to the TIM21 family.</text>
</comment>
<evidence type="ECO:0000256" key="2">
    <source>
        <dbReference type="ARBA" id="ARBA00010867"/>
    </source>
</evidence>
<dbReference type="PANTHER" id="PTHR13032:SF6">
    <property type="entry name" value="MITOCHONDRIAL IMPORT INNER MEMBRANE TRANSLOCASE SUBUNIT TIM21"/>
    <property type="match status" value="1"/>
</dbReference>
<evidence type="ECO:0000313" key="10">
    <source>
        <dbReference type="EMBL" id="ETO25679.1"/>
    </source>
</evidence>
<evidence type="ECO:0000256" key="5">
    <source>
        <dbReference type="ARBA" id="ARBA00022989"/>
    </source>
</evidence>
<evidence type="ECO:0000256" key="9">
    <source>
        <dbReference type="SAM" id="MobiDB-lite"/>
    </source>
</evidence>
<comment type="function">
    <text evidence="8">Essential component of the TIM23 complex, a complex that mediates the translocation of transit peptide-containing proteins across the mitochondrial inner membrane.</text>
</comment>
<keyword evidence="7 8" id="KW-0472">Membrane</keyword>
<comment type="subunit">
    <text evidence="8">Component of the TIM23 complex.</text>
</comment>
<dbReference type="PANTHER" id="PTHR13032">
    <property type="entry name" value="MITOCHONDRIAL IMPORT INNER MEMBRANE TRANSLOCASE SUBUNIT TIM21"/>
    <property type="match status" value="1"/>
</dbReference>
<dbReference type="Pfam" id="PF08294">
    <property type="entry name" value="TIM21"/>
    <property type="match status" value="1"/>
</dbReference>
<evidence type="ECO:0000256" key="8">
    <source>
        <dbReference type="RuleBase" id="RU367142"/>
    </source>
</evidence>
<comment type="caution">
    <text evidence="10">The sequence shown here is derived from an EMBL/GenBank/DDBJ whole genome shotgun (WGS) entry which is preliminary data.</text>
</comment>
<reference evidence="10 11" key="1">
    <citation type="journal article" date="2013" name="Curr. Biol.">
        <title>The Genome of the Foraminiferan Reticulomyxa filosa.</title>
        <authorList>
            <person name="Glockner G."/>
            <person name="Hulsmann N."/>
            <person name="Schleicher M."/>
            <person name="Noegel A.A."/>
            <person name="Eichinger L."/>
            <person name="Gallinger C."/>
            <person name="Pawlowski J."/>
            <person name="Sierra R."/>
            <person name="Euteneuer U."/>
            <person name="Pillet L."/>
            <person name="Moustafa A."/>
            <person name="Platzer M."/>
            <person name="Groth M."/>
            <person name="Szafranski K."/>
            <person name="Schliwa M."/>
        </authorList>
    </citation>
    <scope>NUCLEOTIDE SEQUENCE [LARGE SCALE GENOMIC DNA]</scope>
</reference>
<keyword evidence="4" id="KW-0809">Transit peptide</keyword>
<name>X6NIW1_RETFI</name>
<organism evidence="10 11">
    <name type="scientific">Reticulomyxa filosa</name>
    <dbReference type="NCBI Taxonomy" id="46433"/>
    <lineage>
        <taxon>Eukaryota</taxon>
        <taxon>Sar</taxon>
        <taxon>Rhizaria</taxon>
        <taxon>Retaria</taxon>
        <taxon>Foraminifera</taxon>
        <taxon>Monothalamids</taxon>
        <taxon>Reticulomyxidae</taxon>
        <taxon>Reticulomyxa</taxon>
    </lineage>
</organism>
<sequence length="208" mass="23037">MSKSGLRQSPMTYSNTLAYFQRQNIHTIAKRSASGKNEKGASDANTSGKKTQGTSQGRTEIVSTSKPNTALSTFVVVKEKTEEVISFAFIFGMASVAFVTFGMLLKSLFSSGGGERIQRETFSLVQEDPRVIRAIGSDIFAQQVMHNVNFKDNDGHERSQVVYNIRGKKGEARVDVEMLNDDGKWEMQYCIVTTPFSVIPIVDNRAAY</sequence>
<dbReference type="EMBL" id="ASPP01008347">
    <property type="protein sequence ID" value="ETO25679.1"/>
    <property type="molecule type" value="Genomic_DNA"/>
</dbReference>
<dbReference type="Gene3D" id="3.10.450.320">
    <property type="entry name" value="Mitochondrial import inner membrane translocase subunit Tim21"/>
    <property type="match status" value="1"/>
</dbReference>
<keyword evidence="11" id="KW-1185">Reference proteome</keyword>
<dbReference type="Proteomes" id="UP000023152">
    <property type="component" value="Unassembled WGS sequence"/>
</dbReference>
<gene>
    <name evidence="10" type="ORF">RFI_11460</name>
</gene>
<comment type="subcellular location">
    <subcellularLocation>
        <location evidence="8">Mitochondrion inner membrane</location>
        <topology evidence="8">Single-pass membrane protein</topology>
    </subcellularLocation>
    <subcellularLocation>
        <location evidence="1">Mitochondrion membrane</location>
        <topology evidence="1">Single-pass membrane protein</topology>
    </subcellularLocation>
</comment>
<accession>X6NIW1</accession>
<keyword evidence="8" id="KW-0813">Transport</keyword>
<keyword evidence="8" id="KW-0811">Translocation</keyword>
<dbReference type="GO" id="GO:0030150">
    <property type="term" value="P:protein import into mitochondrial matrix"/>
    <property type="evidence" value="ECO:0007669"/>
    <property type="project" value="UniProtKB-UniRule"/>
</dbReference>
<protein>
    <recommendedName>
        <fullName evidence="8">Mitochondrial import inner membrane translocase subunit Tim21</fullName>
    </recommendedName>
</protein>
<keyword evidence="3 8" id="KW-0812">Transmembrane</keyword>
<feature type="transmembrane region" description="Helical" evidence="8">
    <location>
        <begin position="84"/>
        <end position="109"/>
    </location>
</feature>
<feature type="region of interest" description="Disordered" evidence="9">
    <location>
        <begin position="30"/>
        <end position="63"/>
    </location>
</feature>
<evidence type="ECO:0000256" key="4">
    <source>
        <dbReference type="ARBA" id="ARBA00022946"/>
    </source>
</evidence>
<dbReference type="InterPro" id="IPR038552">
    <property type="entry name" value="Tim21_IMS_sf"/>
</dbReference>
<dbReference type="GO" id="GO:0005744">
    <property type="term" value="C:TIM23 mitochondrial import inner membrane translocase complex"/>
    <property type="evidence" value="ECO:0007669"/>
    <property type="project" value="UniProtKB-UniRule"/>
</dbReference>
<dbReference type="OrthoDB" id="436405at2759"/>
<dbReference type="AlphaFoldDB" id="X6NIW1"/>
<feature type="compositionally biased region" description="Polar residues" evidence="9">
    <location>
        <begin position="43"/>
        <end position="63"/>
    </location>
</feature>
<evidence type="ECO:0000256" key="6">
    <source>
        <dbReference type="ARBA" id="ARBA00023128"/>
    </source>
</evidence>
<evidence type="ECO:0000256" key="3">
    <source>
        <dbReference type="ARBA" id="ARBA00022692"/>
    </source>
</evidence>
<keyword evidence="8" id="KW-0653">Protein transport</keyword>
<evidence type="ECO:0000256" key="7">
    <source>
        <dbReference type="ARBA" id="ARBA00023136"/>
    </source>
</evidence>
<evidence type="ECO:0000256" key="1">
    <source>
        <dbReference type="ARBA" id="ARBA00004304"/>
    </source>
</evidence>
<evidence type="ECO:0000313" key="11">
    <source>
        <dbReference type="Proteomes" id="UP000023152"/>
    </source>
</evidence>